<dbReference type="AlphaFoldDB" id="A0A5B8LFL0"/>
<dbReference type="InterPro" id="IPR025515">
    <property type="entry name" value="DUF4403"/>
</dbReference>
<evidence type="ECO:0000313" key="2">
    <source>
        <dbReference type="Proteomes" id="UP000315673"/>
    </source>
</evidence>
<gene>
    <name evidence="1" type="ORF">FPZ24_05530</name>
</gene>
<protein>
    <submittedName>
        <fullName evidence="1">DUF4403 family protein</fullName>
    </submittedName>
</protein>
<proteinExistence type="predicted"/>
<organism evidence="1 2">
    <name type="scientific">Sphingomonas panacisoli</name>
    <dbReference type="NCBI Taxonomy" id="1813879"/>
    <lineage>
        <taxon>Bacteria</taxon>
        <taxon>Pseudomonadati</taxon>
        <taxon>Pseudomonadota</taxon>
        <taxon>Alphaproteobacteria</taxon>
        <taxon>Sphingomonadales</taxon>
        <taxon>Sphingomonadaceae</taxon>
        <taxon>Sphingomonas</taxon>
    </lineage>
</organism>
<dbReference type="PROSITE" id="PS51257">
    <property type="entry name" value="PROKAR_LIPOPROTEIN"/>
    <property type="match status" value="1"/>
</dbReference>
<keyword evidence="2" id="KW-1185">Reference proteome</keyword>
<dbReference type="Pfam" id="PF14356">
    <property type="entry name" value="DUF4403"/>
    <property type="match status" value="1"/>
</dbReference>
<dbReference type="EMBL" id="CP042306">
    <property type="protein sequence ID" value="QDZ07007.1"/>
    <property type="molecule type" value="Genomic_DNA"/>
</dbReference>
<sequence>MGAGMTRWMLGLALVLAACSHDTGDIPKRVDTAPDIPQLASTIVVPVNAKLADLAAEINRATPQTLWTIDRQEEACVPAQRITACAIKRKDGSCRIGIKKLKVTPNLSCRIVGQAVRGPIKLSGNGSVLTLTLPVRATVSAQDIGHLIKRETATGAANVRATVKLSLTRDWNPVATVRIAYDWTNPPGIDIFGKRIVFVDKADAKLKGVIAGLERSLPKQLAKLHVRERLSAAWQQGFTVIQLNRERPPVWMRTTPQALGFGGYRVKGGDLLLDVQAKTLTETFVGDKPSDPTPTPLPPLASGLGQQGLAFNIPVLAQFDQLEPVVLRALEKRAAKGITLPKLGPVDAEFGKVTIYATEGGRLAVGVWVKAKLRSGFMGETRGEVWLSGLPINEENSERINITDLKIATRTNSKAVNMLIALFDDPQTIEAIRTALTEDFAKDYTKVLTAARAAIAARRAGDVLLSANITKVTHGKITVTGKGLFLPVQAYGTATIAYRPGR</sequence>
<dbReference type="KEGG" id="spai:FPZ24_05530"/>
<accession>A0A5B8LFL0</accession>
<name>A0A5B8LFL0_9SPHN</name>
<evidence type="ECO:0000313" key="1">
    <source>
        <dbReference type="EMBL" id="QDZ07007.1"/>
    </source>
</evidence>
<dbReference type="OrthoDB" id="1299766at2"/>
<reference evidence="1 2" key="1">
    <citation type="submission" date="2019-07" db="EMBL/GenBank/DDBJ databases">
        <title>Full genome sequence of Sphingomonas sp. 4R-6-7(HKS19).</title>
        <authorList>
            <person name="Im W.-T."/>
        </authorList>
    </citation>
    <scope>NUCLEOTIDE SEQUENCE [LARGE SCALE GENOMIC DNA]</scope>
    <source>
        <strain evidence="1 2">HKS19</strain>
    </source>
</reference>
<dbReference type="Proteomes" id="UP000315673">
    <property type="component" value="Chromosome"/>
</dbReference>